<accession>Q82001</accession>
<name>Q82001_HPV72</name>
<dbReference type="Pfam" id="PF02711">
    <property type="entry name" value="Pap_E4"/>
    <property type="match status" value="1"/>
</dbReference>
<dbReference type="EMBL" id="X94164">
    <property type="protein sequence ID" value="CAA63877.1"/>
    <property type="molecule type" value="Genomic_DNA"/>
</dbReference>
<feature type="region of interest" description="Disordered" evidence="3">
    <location>
        <begin position="25"/>
        <end position="77"/>
    </location>
</feature>
<comment type="similarity">
    <text evidence="1">Belongs to the papillomaviridae E4 protein family.</text>
</comment>
<dbReference type="InterPro" id="IPR003861">
    <property type="entry name" value="Papilloma_E4"/>
</dbReference>
<gene>
    <name evidence="4" type="primary">E4</name>
</gene>
<evidence type="ECO:0000313" key="4">
    <source>
        <dbReference type="EMBL" id="CAA63877.1"/>
    </source>
</evidence>
<protein>
    <submittedName>
        <fullName evidence="4">E4 protein</fullName>
    </submittedName>
</protein>
<evidence type="ECO:0000256" key="1">
    <source>
        <dbReference type="ARBA" id="ARBA00009551"/>
    </source>
</evidence>
<keyword evidence="2" id="KW-0244">Early protein</keyword>
<sequence>MNPAPLYLAPRTPCEKYPLLKLLGDCQTPPNPPPPPRAWAPPRHPPQCRRRLVSDSDSTETDCSSSPTLRKETSAGNGVTVLTSGSTVTVTAHNKQGTSVTVTVHL</sequence>
<proteinExistence type="inferred from homology"/>
<evidence type="ECO:0000313" key="5">
    <source>
        <dbReference type="Proteomes" id="UP000247192"/>
    </source>
</evidence>
<organismHost>
    <name type="scientific">Homo sapiens</name>
    <name type="common">Human</name>
    <dbReference type="NCBI Taxonomy" id="9606"/>
</organismHost>
<organism evidence="4 5">
    <name type="scientific">Human papillomavirus 72</name>
    <dbReference type="NCBI Taxonomy" id="333770"/>
    <lineage>
        <taxon>Viruses</taxon>
        <taxon>Monodnaviria</taxon>
        <taxon>Shotokuvirae</taxon>
        <taxon>Cossaviricota</taxon>
        <taxon>Papovaviricetes</taxon>
        <taxon>Zurhausenvirales</taxon>
        <taxon>Papillomaviridae</taxon>
        <taxon>Firstpapillomavirinae</taxon>
        <taxon>Alphapapillomavirus</taxon>
        <taxon>Alphapapillomavirus 3</taxon>
    </lineage>
</organism>
<evidence type="ECO:0000256" key="2">
    <source>
        <dbReference type="ARBA" id="ARBA00022518"/>
    </source>
</evidence>
<reference evidence="4 5" key="1">
    <citation type="journal article" date="1996" name="Int. J. Cancer">
        <title>Novel HPV types present in oral papillomatous lesions from patients with HIV infection.</title>
        <authorList>
            <person name="Voelter C."/>
            <person name="He Y."/>
            <person name="Delius H."/>
            <person name="Roy-Burman A."/>
            <person name="Greenspan J.S."/>
            <person name="Greenspan D."/>
            <person name="de Villiers E.M."/>
        </authorList>
    </citation>
    <scope>NUCLEOTIDE SEQUENCE [LARGE SCALE GENOMIC DNA]</scope>
</reference>
<dbReference type="Proteomes" id="UP000247192">
    <property type="component" value="Genome"/>
</dbReference>
<feature type="compositionally biased region" description="Pro residues" evidence="3">
    <location>
        <begin position="29"/>
        <end position="45"/>
    </location>
</feature>
<evidence type="ECO:0000256" key="3">
    <source>
        <dbReference type="SAM" id="MobiDB-lite"/>
    </source>
</evidence>